<dbReference type="EMBL" id="JAADJF010000094">
    <property type="protein sequence ID" value="KAF4439314.1"/>
    <property type="molecule type" value="Genomic_DNA"/>
</dbReference>
<sequence length="177" mass="19561">MTSTDDNGSARMVERFSRPHASLHTQLMSGTPKSQKLHVVPHVSGLVPYNIASTIAQVWLCLHLDNLHLQLDGCQAYRHDDQKFIAQEALPSGNQNPRSLWWYRQAQGKQEACRVYIKTDKTQVDYCIVRVAVSLRMGLIAVDLISVSSGGGSNVCIGSNVGNAEYPILGISWSVLR</sequence>
<dbReference type="AlphaFoldDB" id="A0A8H4JYJ1"/>
<keyword evidence="2" id="KW-1185">Reference proteome</keyword>
<name>A0A8H4JYJ1_9HYPO</name>
<accession>A0A8H4JYJ1</accession>
<dbReference type="Proteomes" id="UP000536711">
    <property type="component" value="Unassembled WGS sequence"/>
</dbReference>
<evidence type="ECO:0000313" key="2">
    <source>
        <dbReference type="Proteomes" id="UP000536711"/>
    </source>
</evidence>
<reference evidence="1 2" key="1">
    <citation type="submission" date="2020-01" db="EMBL/GenBank/DDBJ databases">
        <title>Identification and distribution of gene clusters putatively required for synthesis of sphingolipid metabolism inhibitors in phylogenetically diverse species of the filamentous fungus Fusarium.</title>
        <authorList>
            <person name="Kim H.-S."/>
            <person name="Busman M."/>
            <person name="Brown D.W."/>
            <person name="Divon H."/>
            <person name="Uhlig S."/>
            <person name="Proctor R.H."/>
        </authorList>
    </citation>
    <scope>NUCLEOTIDE SEQUENCE [LARGE SCALE GENOMIC DNA]</scope>
    <source>
        <strain evidence="1 2">NRRL 13308</strain>
    </source>
</reference>
<gene>
    <name evidence="1" type="ORF">FACUT_4251</name>
</gene>
<comment type="caution">
    <text evidence="1">The sequence shown here is derived from an EMBL/GenBank/DDBJ whole genome shotgun (WGS) entry which is preliminary data.</text>
</comment>
<proteinExistence type="predicted"/>
<evidence type="ECO:0000313" key="1">
    <source>
        <dbReference type="EMBL" id="KAF4439314.1"/>
    </source>
</evidence>
<protein>
    <submittedName>
        <fullName evidence="1">Uncharacterized protein</fullName>
    </submittedName>
</protein>
<organism evidence="1 2">
    <name type="scientific">Fusarium acutatum</name>
    <dbReference type="NCBI Taxonomy" id="78861"/>
    <lineage>
        <taxon>Eukaryota</taxon>
        <taxon>Fungi</taxon>
        <taxon>Dikarya</taxon>
        <taxon>Ascomycota</taxon>
        <taxon>Pezizomycotina</taxon>
        <taxon>Sordariomycetes</taxon>
        <taxon>Hypocreomycetidae</taxon>
        <taxon>Hypocreales</taxon>
        <taxon>Nectriaceae</taxon>
        <taxon>Fusarium</taxon>
        <taxon>Fusarium fujikuroi species complex</taxon>
    </lineage>
</organism>